<gene>
    <name evidence="1" type="ORF">M8A51_26110</name>
</gene>
<dbReference type="Proteomes" id="UP001165541">
    <property type="component" value="Unassembled WGS sequence"/>
</dbReference>
<dbReference type="EMBL" id="JAMKFE010000038">
    <property type="protein sequence ID" value="MCM5682996.1"/>
    <property type="molecule type" value="Genomic_DNA"/>
</dbReference>
<proteinExistence type="predicted"/>
<organism evidence="1 2">
    <name type="scientific">Caldimonas mangrovi</name>
    <dbReference type="NCBI Taxonomy" id="2944811"/>
    <lineage>
        <taxon>Bacteria</taxon>
        <taxon>Pseudomonadati</taxon>
        <taxon>Pseudomonadota</taxon>
        <taxon>Betaproteobacteria</taxon>
        <taxon>Burkholderiales</taxon>
        <taxon>Sphaerotilaceae</taxon>
        <taxon>Caldimonas</taxon>
    </lineage>
</organism>
<comment type="caution">
    <text evidence="1">The sequence shown here is derived from an EMBL/GenBank/DDBJ whole genome shotgun (WGS) entry which is preliminary data.</text>
</comment>
<dbReference type="RefSeq" id="WP_251781550.1">
    <property type="nucleotide sequence ID" value="NZ_JAMKFE010000038.1"/>
</dbReference>
<name>A0ABT0YXV0_9BURK</name>
<evidence type="ECO:0000313" key="1">
    <source>
        <dbReference type="EMBL" id="MCM5682996.1"/>
    </source>
</evidence>
<evidence type="ECO:0000313" key="2">
    <source>
        <dbReference type="Proteomes" id="UP001165541"/>
    </source>
</evidence>
<sequence length="170" mass="18704">MLSLESKRWSELEHAYGSAADIPALLEHLRELPKSEGESEPWFTLWSALAHQGDVYSASFAAVPYVVAALATAPAKADESFFQFPAWVEVCRAKNDVEIPEDLKAPYFESLSRLPSLVSQASSRHWDASFLACALSAIAAAKGQHAIAEAVLEMSSPEVAEEFLEWYSEQ</sequence>
<keyword evidence="2" id="KW-1185">Reference proteome</keyword>
<reference evidence="1" key="1">
    <citation type="submission" date="2022-05" db="EMBL/GenBank/DDBJ databases">
        <title>Schlegelella sp. nov., isolated from mangrove soil.</title>
        <authorList>
            <person name="Liu Y."/>
            <person name="Ge X."/>
            <person name="Liu W."/>
        </authorList>
    </citation>
    <scope>NUCLEOTIDE SEQUENCE</scope>
    <source>
        <strain evidence="1">S2-27</strain>
    </source>
</reference>
<protein>
    <submittedName>
        <fullName evidence="1">Uncharacterized protein</fullName>
    </submittedName>
</protein>
<accession>A0ABT0YXV0</accession>